<organism evidence="6 7">
    <name type="scientific">Vogesella oryzagri</name>
    <dbReference type="NCBI Taxonomy" id="3160864"/>
    <lineage>
        <taxon>Bacteria</taxon>
        <taxon>Pseudomonadati</taxon>
        <taxon>Pseudomonadota</taxon>
        <taxon>Betaproteobacteria</taxon>
        <taxon>Neisseriales</taxon>
        <taxon>Chromobacteriaceae</taxon>
        <taxon>Vogesella</taxon>
    </lineage>
</organism>
<comment type="caution">
    <text evidence="6">The sequence shown here is derived from an EMBL/GenBank/DDBJ whole genome shotgun (WGS) entry which is preliminary data.</text>
</comment>
<dbReference type="InterPro" id="IPR026591">
    <property type="entry name" value="Sirtuin_cat_small_dom_sf"/>
</dbReference>
<name>A0ABV1M7W2_9NEIS</name>
<feature type="binding site" evidence="4">
    <location>
        <position position="139"/>
    </location>
    <ligand>
        <name>Zn(2+)</name>
        <dbReference type="ChEBI" id="CHEBI:29105"/>
    </ligand>
</feature>
<dbReference type="PANTHER" id="PTHR11085">
    <property type="entry name" value="NAD-DEPENDENT PROTEIN DEACYLASE SIRTUIN-5, MITOCHONDRIAL-RELATED"/>
    <property type="match status" value="1"/>
</dbReference>
<accession>A0ABV1M7W2</accession>
<dbReference type="Gene3D" id="3.30.1600.10">
    <property type="entry name" value="SIR2/SIRT2 'Small Domain"/>
    <property type="match status" value="1"/>
</dbReference>
<feature type="active site" description="Proton acceptor" evidence="4">
    <location>
        <position position="131"/>
    </location>
</feature>
<keyword evidence="7" id="KW-1185">Reference proteome</keyword>
<reference evidence="6" key="1">
    <citation type="submission" date="2024-06" db="EMBL/GenBank/DDBJ databases">
        <title>Genome sequence of Vogesella sp. MAHUQ-64.</title>
        <authorList>
            <person name="Huq M.A."/>
        </authorList>
    </citation>
    <scope>NUCLEOTIDE SEQUENCE</scope>
    <source>
        <strain evidence="6">MAHUQ-64</strain>
    </source>
</reference>
<evidence type="ECO:0000256" key="4">
    <source>
        <dbReference type="PROSITE-ProRule" id="PRU00236"/>
    </source>
</evidence>
<dbReference type="Proteomes" id="UP001433638">
    <property type="component" value="Unassembled WGS sequence"/>
</dbReference>
<feature type="binding site" evidence="4">
    <location>
        <position position="174"/>
    </location>
    <ligand>
        <name>Zn(2+)</name>
        <dbReference type="ChEBI" id="CHEBI:29105"/>
    </ligand>
</feature>
<keyword evidence="4" id="KW-0862">Zinc</keyword>
<evidence type="ECO:0000256" key="2">
    <source>
        <dbReference type="ARBA" id="ARBA00022679"/>
    </source>
</evidence>
<feature type="binding site" evidence="4">
    <location>
        <position position="143"/>
    </location>
    <ligand>
        <name>Zn(2+)</name>
        <dbReference type="ChEBI" id="CHEBI:29105"/>
    </ligand>
</feature>
<dbReference type="SUPFAM" id="SSF52467">
    <property type="entry name" value="DHS-like NAD/FAD-binding domain"/>
    <property type="match status" value="1"/>
</dbReference>
<dbReference type="PROSITE" id="PS50305">
    <property type="entry name" value="SIRTUIN"/>
    <property type="match status" value="1"/>
</dbReference>
<keyword evidence="3" id="KW-0520">NAD</keyword>
<feature type="binding site" evidence="4">
    <location>
        <position position="171"/>
    </location>
    <ligand>
        <name>Zn(2+)</name>
        <dbReference type="ChEBI" id="CHEBI:29105"/>
    </ligand>
</feature>
<evidence type="ECO:0000313" key="7">
    <source>
        <dbReference type="Proteomes" id="UP001433638"/>
    </source>
</evidence>
<dbReference type="Pfam" id="PF02146">
    <property type="entry name" value="SIR2"/>
    <property type="match status" value="1"/>
</dbReference>
<dbReference type="InterPro" id="IPR003000">
    <property type="entry name" value="Sirtuin"/>
</dbReference>
<gene>
    <name evidence="6" type="ORF">ABNW52_15840</name>
</gene>
<dbReference type="Gene3D" id="3.40.50.1220">
    <property type="entry name" value="TPP-binding domain"/>
    <property type="match status" value="1"/>
</dbReference>
<proteinExistence type="predicted"/>
<keyword evidence="2 6" id="KW-0808">Transferase</keyword>
<dbReference type="InterPro" id="IPR029035">
    <property type="entry name" value="DHS-like_NAD/FAD-binding_dom"/>
</dbReference>
<dbReference type="GO" id="GO:0034979">
    <property type="term" value="F:NAD-dependent protein lysine deacetylase activity"/>
    <property type="evidence" value="ECO:0007669"/>
    <property type="project" value="UniProtKB-EC"/>
</dbReference>
<dbReference type="InterPro" id="IPR050134">
    <property type="entry name" value="NAD-dep_sirtuin_deacylases"/>
</dbReference>
<dbReference type="InterPro" id="IPR026590">
    <property type="entry name" value="Ssirtuin_cat_dom"/>
</dbReference>
<sequence>MHQQQIEQIETWLDEADGLLITAGAGMGVDSGLPDFRGDEGFWKAYPALAQAGIRFVDAANPKTFHVNPRLAWGFYGHRLQLYRRTTPHAGFGILKQLGAQLPHGYFVYTSNVDGQFQHAGFDANRICECHGSIHLTQCLINCTQQIYSAESLTISVDDLTCQWLGPLPLCRSCGGPLRPNILMFDDWHWNDSRQVRQEARLFDWLRQVERPLVIELGAGSHIKTVRQFSEQYGWRLVRVNPREFEVHPPHLGIDSGALDFCLQLQQLLDSKRLP</sequence>
<evidence type="ECO:0000313" key="6">
    <source>
        <dbReference type="EMBL" id="MEQ6292086.1"/>
    </source>
</evidence>
<protein>
    <recommendedName>
        <fullName evidence="1">protein acetyllysine N-acetyltransferase</fullName>
        <ecNumber evidence="1">2.3.1.286</ecNumber>
    </recommendedName>
</protein>
<keyword evidence="6" id="KW-0012">Acyltransferase</keyword>
<dbReference type="PANTHER" id="PTHR11085:SF10">
    <property type="entry name" value="NAD-DEPENDENT PROTEIN DEACYLASE SIRTUIN-5, MITOCHONDRIAL-RELATED"/>
    <property type="match status" value="1"/>
</dbReference>
<feature type="domain" description="Deacetylase sirtuin-type" evidence="5">
    <location>
        <begin position="1"/>
        <end position="275"/>
    </location>
</feature>
<evidence type="ECO:0000256" key="1">
    <source>
        <dbReference type="ARBA" id="ARBA00012928"/>
    </source>
</evidence>
<evidence type="ECO:0000256" key="3">
    <source>
        <dbReference type="ARBA" id="ARBA00023027"/>
    </source>
</evidence>
<dbReference type="EMBL" id="JBEFLD010000008">
    <property type="protein sequence ID" value="MEQ6292086.1"/>
    <property type="molecule type" value="Genomic_DNA"/>
</dbReference>
<dbReference type="RefSeq" id="WP_349589852.1">
    <property type="nucleotide sequence ID" value="NZ_JBEFLD010000008.1"/>
</dbReference>
<keyword evidence="4" id="KW-0479">Metal-binding</keyword>
<evidence type="ECO:0000259" key="5">
    <source>
        <dbReference type="PROSITE" id="PS50305"/>
    </source>
</evidence>
<dbReference type="EC" id="2.3.1.286" evidence="1"/>